<evidence type="ECO:0000313" key="7">
    <source>
        <dbReference type="Proteomes" id="UP001141806"/>
    </source>
</evidence>
<dbReference type="PROSITE" id="PS50836">
    <property type="entry name" value="DOMON"/>
    <property type="match status" value="1"/>
</dbReference>
<accession>A0A9Q0GPA8</accession>
<dbReference type="GO" id="GO:0016020">
    <property type="term" value="C:membrane"/>
    <property type="evidence" value="ECO:0007669"/>
    <property type="project" value="UniProtKB-SubCell"/>
</dbReference>
<evidence type="ECO:0000313" key="6">
    <source>
        <dbReference type="EMBL" id="KAJ4951090.1"/>
    </source>
</evidence>
<evidence type="ECO:0000259" key="5">
    <source>
        <dbReference type="PROSITE" id="PS50836"/>
    </source>
</evidence>
<reference evidence="6" key="1">
    <citation type="journal article" date="2023" name="Plant J.">
        <title>The genome of the king protea, Protea cynaroides.</title>
        <authorList>
            <person name="Chang J."/>
            <person name="Duong T.A."/>
            <person name="Schoeman C."/>
            <person name="Ma X."/>
            <person name="Roodt D."/>
            <person name="Barker N."/>
            <person name="Li Z."/>
            <person name="Van de Peer Y."/>
            <person name="Mizrachi E."/>
        </authorList>
    </citation>
    <scope>NUCLEOTIDE SEQUENCE</scope>
    <source>
        <tissue evidence="6">Young leaves</tissue>
    </source>
</reference>
<dbReference type="InterPro" id="IPR005018">
    <property type="entry name" value="DOMON_domain"/>
</dbReference>
<evidence type="ECO:0000256" key="3">
    <source>
        <dbReference type="ARBA" id="ARBA00022729"/>
    </source>
</evidence>
<dbReference type="EMBL" id="JAMYWD010000012">
    <property type="protein sequence ID" value="KAJ4951090.1"/>
    <property type="molecule type" value="Genomic_DNA"/>
</dbReference>
<dbReference type="SMART" id="SM00664">
    <property type="entry name" value="DoH"/>
    <property type="match status" value="1"/>
</dbReference>
<dbReference type="PANTHER" id="PTHR23130:SF115">
    <property type="entry name" value="OS01G0680900 PROTEIN"/>
    <property type="match status" value="1"/>
</dbReference>
<keyword evidence="4" id="KW-0472">Membrane</keyword>
<evidence type="ECO:0000256" key="2">
    <source>
        <dbReference type="ARBA" id="ARBA00022448"/>
    </source>
</evidence>
<dbReference type="Proteomes" id="UP001141806">
    <property type="component" value="Unassembled WGS sequence"/>
</dbReference>
<comment type="subcellular location">
    <subcellularLocation>
        <location evidence="1">Membrane</location>
    </subcellularLocation>
</comment>
<comment type="caution">
    <text evidence="6">The sequence shown here is derived from an EMBL/GenBank/DDBJ whole genome shotgun (WGS) entry which is preliminary data.</text>
</comment>
<gene>
    <name evidence="6" type="ORF">NE237_027922</name>
</gene>
<dbReference type="AlphaFoldDB" id="A0A9Q0GPA8"/>
<dbReference type="InterPro" id="IPR045266">
    <property type="entry name" value="DOH_DOMON"/>
</dbReference>
<evidence type="ECO:0000256" key="4">
    <source>
        <dbReference type="ARBA" id="ARBA00023136"/>
    </source>
</evidence>
<sequence>MKVQSVVADEGTGLLCNGDLTSFLPFFQSEDHVLTVVLSAEYIYGWVGMGFSKTGFMVNSCAMVGWINKEGLARIKQYYLRGSKPSQVIPYGGELNVTNSPTVVLHGATIYLAFQLKFSAHLRSENILLAFGSKTPHHARLSKHDDRRTFTFDFSTALMT</sequence>
<dbReference type="OrthoDB" id="19261at2759"/>
<proteinExistence type="predicted"/>
<keyword evidence="7" id="KW-1185">Reference proteome</keyword>
<dbReference type="CDD" id="cd09631">
    <property type="entry name" value="DOMON_DOH"/>
    <property type="match status" value="1"/>
</dbReference>
<evidence type="ECO:0000256" key="1">
    <source>
        <dbReference type="ARBA" id="ARBA00004370"/>
    </source>
</evidence>
<dbReference type="PANTHER" id="PTHR23130">
    <property type="entry name" value="CYTOCHROME B561 AND DOMON DOMAIN-CONTAINING PROTEIN"/>
    <property type="match status" value="1"/>
</dbReference>
<name>A0A9Q0GPA8_9MAGN</name>
<organism evidence="6 7">
    <name type="scientific">Protea cynaroides</name>
    <dbReference type="NCBI Taxonomy" id="273540"/>
    <lineage>
        <taxon>Eukaryota</taxon>
        <taxon>Viridiplantae</taxon>
        <taxon>Streptophyta</taxon>
        <taxon>Embryophyta</taxon>
        <taxon>Tracheophyta</taxon>
        <taxon>Spermatophyta</taxon>
        <taxon>Magnoliopsida</taxon>
        <taxon>Proteales</taxon>
        <taxon>Proteaceae</taxon>
        <taxon>Protea</taxon>
    </lineage>
</organism>
<keyword evidence="2" id="KW-0813">Transport</keyword>
<keyword evidence="3" id="KW-0732">Signal</keyword>
<protein>
    <recommendedName>
        <fullName evidence="5">DOMON domain-containing protein</fullName>
    </recommendedName>
</protein>
<feature type="domain" description="DOMON" evidence="5">
    <location>
        <begin position="19"/>
        <end position="132"/>
    </location>
</feature>
<dbReference type="SUPFAM" id="SSF49344">
    <property type="entry name" value="CBD9-like"/>
    <property type="match status" value="1"/>
</dbReference>